<feature type="region of interest" description="Disordered" evidence="1">
    <location>
        <begin position="472"/>
        <end position="494"/>
    </location>
</feature>
<organism evidence="2">
    <name type="scientific">uncultured Caudovirales phage</name>
    <dbReference type="NCBI Taxonomy" id="2100421"/>
    <lineage>
        <taxon>Viruses</taxon>
        <taxon>Duplodnaviria</taxon>
        <taxon>Heunggongvirae</taxon>
        <taxon>Uroviricota</taxon>
        <taxon>Caudoviricetes</taxon>
        <taxon>Peduoviridae</taxon>
        <taxon>Maltschvirus</taxon>
        <taxon>Maltschvirus maltsch</taxon>
    </lineage>
</organism>
<feature type="compositionally biased region" description="Polar residues" evidence="1">
    <location>
        <begin position="475"/>
        <end position="494"/>
    </location>
</feature>
<reference evidence="2" key="1">
    <citation type="submission" date="2020-04" db="EMBL/GenBank/DDBJ databases">
        <authorList>
            <person name="Chiriac C."/>
            <person name="Salcher M."/>
            <person name="Ghai R."/>
            <person name="Kavagutti S V."/>
        </authorList>
    </citation>
    <scope>NUCLEOTIDE SEQUENCE</scope>
</reference>
<gene>
    <name evidence="2" type="ORF">UFOVP568_38</name>
</gene>
<sequence length="1278" mass="138007">MAESFVDDTAGFVDDLAVPSRTPQRPTYNPIGLGRQFFAGMAQTPVDITLGIPGALGSDAAAAQYRLSVDSINNFMGVEDPQWREDLPGFIAREVGSAAVGLPARTVSGAYNLLSNAPDAVRIAARGLEAITPLTLPLTGRNIAINAVGGGLVGAGMQEMQGVEQAARDAEVRQQADAIARARYAGEIPQPPATDTFVDDAAFVDDAPRTFLGRVAPYVAPVALGLGATTGLAVGARSVLADRANRAAQQNIDITQPGRDPNSIVYEPTTAERVIQEGVSDATIFNRTVDDMLDRGTIQPPQAAELRGLASRIFTEAPRYDQIQEALDTGTLPMTGGRFLSKNEFEVPIARMTPQDRAELQAALNIGTELDNRAENLANANMATYNGVRVPARANLWDQDDAALMQRYQQYQQNPAVAAEIQRYRADMDSMLDFMQASGLKDAGAIQAMRQVNPHYVFTQYARDRLAVDNRGSLARTTESNTPLTERTRSDQSGSLRMQDPLIARNEAWRKVIDHAMVNDAIRKLAAEAPSYNAALGATERRTIGRVIAPQAPPRDGFGAVPFLDNGVQRKLEVSAEMLDLMRAAPRASMPVLSGFSNALRSFTTGVFAPIFGSFMAPVSAGMASVATALNRPKGARAGIFDSALQQATGGRIGFKGDVSFVLQTAGQFVADMTAQSSQWAFNGLQRSVLNNGILARQLGQQGATRVLQRLDNYYKNSTLSAMRRSGATGTGLSYDPATRYSLNPGLQALTPELRRQSPLKAPTLDNIRDAGGLVNYVTLLGGKITPVQAQRVWDMYKQTLDIMSGSATSAYFRLNRGQRQLTDTALAGETRALSGDPSAMGSNKIWQGILSTLPYSNIAIQSATQYGRAAKNSPAAFIPGLAIAVGVPTLIHVASALYADKVEIENGRPPKYVAHMLMQNAQQDTGNLSIYIPGVEPQFGFRMTPDQPMMPFVAMAKAVLIEMLGADRPEFWTPEMEPLRDGFIDFMSDRQANSIRSALSTAFTSFNMNPLVGAGIELTTGANVDNLLNLGGPRISIPRDVGAPGFEDRQGSNDPIPRAVRTLVENFMGASSEGILSTIQTGVIASLAEGGEPLAAAMDNLSMLQQGNLRQAAPLLQQQRRLVQRDAVGDILGEKEASMQRLYAGSGDYLRPDTVGAGKAMMGATGVGRQPPPDDMIPLLNEARVLYGSGVLPRLRERRTALQQDILSIENSPEYANNPQRRLEVINERVRDIRSLNQTIYEQVQAFEARQTLQTGRRVRLERLDPQRGLDQFPALQ</sequence>
<evidence type="ECO:0008006" key="3">
    <source>
        <dbReference type="Google" id="ProtNLM"/>
    </source>
</evidence>
<accession>A0A6J5MTK6</accession>
<evidence type="ECO:0000256" key="1">
    <source>
        <dbReference type="SAM" id="MobiDB-lite"/>
    </source>
</evidence>
<name>A0A6J5MTK6_9CAUD</name>
<proteinExistence type="predicted"/>
<dbReference type="EMBL" id="LR796546">
    <property type="protein sequence ID" value="CAB4150505.1"/>
    <property type="molecule type" value="Genomic_DNA"/>
</dbReference>
<evidence type="ECO:0000313" key="2">
    <source>
        <dbReference type="EMBL" id="CAB4150505.1"/>
    </source>
</evidence>
<protein>
    <recommendedName>
        <fullName evidence="3">Large polyvalent protein associated domain-containing protein</fullName>
    </recommendedName>
</protein>